<organism evidence="1 2">
    <name type="scientific">Streptantibioticus ferralitis</name>
    <dbReference type="NCBI Taxonomy" id="236510"/>
    <lineage>
        <taxon>Bacteria</taxon>
        <taxon>Bacillati</taxon>
        <taxon>Actinomycetota</taxon>
        <taxon>Actinomycetes</taxon>
        <taxon>Kitasatosporales</taxon>
        <taxon>Streptomycetaceae</taxon>
        <taxon>Streptantibioticus</taxon>
    </lineage>
</organism>
<reference evidence="1 2" key="1">
    <citation type="submission" date="2023-03" db="EMBL/GenBank/DDBJ databases">
        <title>Draft genome sequence of type strain Streptomyces ferralitis JCM 14344.</title>
        <authorList>
            <person name="Klaysubun C."/>
            <person name="Duangmal K."/>
        </authorList>
    </citation>
    <scope>NUCLEOTIDE SEQUENCE [LARGE SCALE GENOMIC DNA]</scope>
    <source>
        <strain evidence="1 2">JCM 14344</strain>
    </source>
</reference>
<sequence>MRTTPATWAEVDTWLTVLHQRGHLHHAQPGAEDTRIVQRHHHSRPWTLHHPVLAMDWIAEVLREVKQQAMELGH</sequence>
<dbReference type="Proteomes" id="UP001220022">
    <property type="component" value="Unassembled WGS sequence"/>
</dbReference>
<accession>A0ABT5YSR2</accession>
<proteinExistence type="predicted"/>
<keyword evidence="2" id="KW-1185">Reference proteome</keyword>
<dbReference type="EMBL" id="JARHTQ010000001">
    <property type="protein sequence ID" value="MDF2254371.1"/>
    <property type="molecule type" value="Genomic_DNA"/>
</dbReference>
<dbReference type="RefSeq" id="WP_275806651.1">
    <property type="nucleotide sequence ID" value="NZ_BAAANM010000005.1"/>
</dbReference>
<evidence type="ECO:0000313" key="2">
    <source>
        <dbReference type="Proteomes" id="UP001220022"/>
    </source>
</evidence>
<evidence type="ECO:0000313" key="1">
    <source>
        <dbReference type="EMBL" id="MDF2254371.1"/>
    </source>
</evidence>
<gene>
    <name evidence="1" type="ORF">P2L57_01105</name>
</gene>
<comment type="caution">
    <text evidence="1">The sequence shown here is derived from an EMBL/GenBank/DDBJ whole genome shotgun (WGS) entry which is preliminary data.</text>
</comment>
<name>A0ABT5YSR2_9ACTN</name>
<protein>
    <submittedName>
        <fullName evidence="1">Uncharacterized protein</fullName>
    </submittedName>
</protein>